<accession>A0ABT0TX19</accession>
<dbReference type="PANTHER" id="PTHR11614">
    <property type="entry name" value="PHOSPHOLIPASE-RELATED"/>
    <property type="match status" value="1"/>
</dbReference>
<protein>
    <submittedName>
        <fullName evidence="2">Lysophospholipase</fullName>
    </submittedName>
</protein>
<dbReference type="RefSeq" id="WP_250926828.1">
    <property type="nucleotide sequence ID" value="NZ_JAMQBK010000002.1"/>
</dbReference>
<reference evidence="2 3" key="1">
    <citation type="journal article" date="2022" name="Syst. Appl. Microbiol.">
        <title>Rhodopirellula aestuarii sp. nov., a novel member of the genus Rhodopirellula isolated from brackish sediments collected in the Tagus River estuary, Portugal.</title>
        <authorList>
            <person name="Vitorino I.R."/>
            <person name="Klimek D."/>
            <person name="Calusinska M."/>
            <person name="Lobo-da-Cunha A."/>
            <person name="Vasconcelos V."/>
            <person name="Lage O.M."/>
        </authorList>
    </citation>
    <scope>NUCLEOTIDE SEQUENCE [LARGE SCALE GENOMIC DNA]</scope>
    <source>
        <strain evidence="2 3">ICT_H3.1</strain>
    </source>
</reference>
<comment type="caution">
    <text evidence="2">The sequence shown here is derived from an EMBL/GenBank/DDBJ whole genome shotgun (WGS) entry which is preliminary data.</text>
</comment>
<keyword evidence="3" id="KW-1185">Reference proteome</keyword>
<dbReference type="InterPro" id="IPR022742">
    <property type="entry name" value="Hydrolase_4"/>
</dbReference>
<sequence length="287" mass="32027">MTPPDLKYYPGHDSRKLAARVWHTEQPTADVICLHGIVSHGGWYEASSANLACNGMDVHFLERRGSGLNIEARGDVDTWTTWISDVVDYIKRLPSDRPKILLGISWGGILATCITRRHPELVSGLALICPGLYSSKAANRVQRAALRIAGLMGVVNRRVQVPLQDPALFTNSPKWQRYIELDPLTLREITIRFAINNLALLRDATTAPEQIQTPVLLMLASTDPITDNSATRAFVERMSSVEKSIIEYEGASHTLEFEDDPEPYFQDLSKWCKQVAEMATKPSTQAK</sequence>
<dbReference type="InterPro" id="IPR051044">
    <property type="entry name" value="MAG_DAG_Lipase"/>
</dbReference>
<gene>
    <name evidence="2" type="ORF">NB063_00830</name>
</gene>
<dbReference type="SUPFAM" id="SSF53474">
    <property type="entry name" value="alpha/beta-Hydrolases"/>
    <property type="match status" value="1"/>
</dbReference>
<dbReference type="Proteomes" id="UP001202961">
    <property type="component" value="Unassembled WGS sequence"/>
</dbReference>
<dbReference type="EMBL" id="JAMQBK010000002">
    <property type="protein sequence ID" value="MCM2369157.1"/>
    <property type="molecule type" value="Genomic_DNA"/>
</dbReference>
<evidence type="ECO:0000259" key="1">
    <source>
        <dbReference type="Pfam" id="PF12146"/>
    </source>
</evidence>
<name>A0ABT0TX19_9BACT</name>
<evidence type="ECO:0000313" key="2">
    <source>
        <dbReference type="EMBL" id="MCM2369157.1"/>
    </source>
</evidence>
<evidence type="ECO:0000313" key="3">
    <source>
        <dbReference type="Proteomes" id="UP001202961"/>
    </source>
</evidence>
<organism evidence="2 3">
    <name type="scientific">Aporhodopirellula aestuarii</name>
    <dbReference type="NCBI Taxonomy" id="2950107"/>
    <lineage>
        <taxon>Bacteria</taxon>
        <taxon>Pseudomonadati</taxon>
        <taxon>Planctomycetota</taxon>
        <taxon>Planctomycetia</taxon>
        <taxon>Pirellulales</taxon>
        <taxon>Pirellulaceae</taxon>
        <taxon>Aporhodopirellula</taxon>
    </lineage>
</organism>
<dbReference type="Pfam" id="PF12146">
    <property type="entry name" value="Hydrolase_4"/>
    <property type="match status" value="1"/>
</dbReference>
<proteinExistence type="predicted"/>
<feature type="domain" description="Serine aminopeptidase S33" evidence="1">
    <location>
        <begin position="26"/>
        <end position="260"/>
    </location>
</feature>
<dbReference type="InterPro" id="IPR029058">
    <property type="entry name" value="AB_hydrolase_fold"/>
</dbReference>
<dbReference type="Gene3D" id="3.40.50.1820">
    <property type="entry name" value="alpha/beta hydrolase"/>
    <property type="match status" value="1"/>
</dbReference>